<dbReference type="Proteomes" id="UP000637299">
    <property type="component" value="Unassembled WGS sequence"/>
</dbReference>
<reference evidence="2 3" key="1">
    <citation type="submission" date="2020-09" db="EMBL/GenBank/DDBJ databases">
        <title>Genome seq and assembly of Chryseobacterium sp.</title>
        <authorList>
            <person name="Chhetri G."/>
        </authorList>
    </citation>
    <scope>NUCLEOTIDE SEQUENCE [LARGE SCALE GENOMIC DNA]</scope>
    <source>
        <strain evidence="2 3">GCR10</strain>
    </source>
</reference>
<comment type="caution">
    <text evidence="2">The sequence shown here is derived from an EMBL/GenBank/DDBJ whole genome shotgun (WGS) entry which is preliminary data.</text>
</comment>
<name>A0ABR8Z9M6_9FLAO</name>
<evidence type="ECO:0000313" key="2">
    <source>
        <dbReference type="EMBL" id="MBD8081936.1"/>
    </source>
</evidence>
<evidence type="ECO:0000313" key="3">
    <source>
        <dbReference type="Proteomes" id="UP000637299"/>
    </source>
</evidence>
<evidence type="ECO:0000256" key="1">
    <source>
        <dbReference type="SAM" id="SignalP"/>
    </source>
</evidence>
<proteinExistence type="predicted"/>
<protein>
    <recommendedName>
        <fullName evidence="4">RHS repeat protein</fullName>
    </recommendedName>
</protein>
<keyword evidence="1" id="KW-0732">Signal</keyword>
<accession>A0ABR8Z9M6</accession>
<evidence type="ECO:0008006" key="4">
    <source>
        <dbReference type="Google" id="ProtNLM"/>
    </source>
</evidence>
<gene>
    <name evidence="2" type="ORF">IC610_05800</name>
</gene>
<dbReference type="RefSeq" id="WP_191735622.1">
    <property type="nucleotide sequence ID" value="NZ_JACYFS010000001.1"/>
</dbReference>
<sequence length="612" mass="72047">MKMLNALAQFALKLVFTTSFMVCCSQESKILSTNGFLDNQTYNSAYEDTIKYTSKNIFSVTEYKKPQNKDSISARFNGLPYTKQTYTEYLQDGRKKYRQYRSSETFIVEKFHYDKNELILKETVESKYGNSYKWLFYNPDGLLDEEIYYKSDQRKNNIFEGYTKYHYSSDEKKTTVKILDYGYDSLANEEKYEFEFPKLTKTTPLYQSKVHEYRLFNGKYQPTKIKDYIVENRDVTFEYDENGRLTSEIWYQNHNILENKTEFSYSDNNKKQTEQQYHLSGTEKSTKITRKYDEHKNLVFEQSTEYTGHPLSENTFEYVYDKQGNWISKKHFRKDVDSGINAEKELVDYEYREIKYYSSAIAQRNFKLPELPEIANSIRNNIPRIAIQKKKKIEDFDTAVKNGDFEGQINLKKAKTIEDFTPEFWNLKVKESGNLDDEPADEVVCVYETPVEGDLGFEQALAIFKKEGEDWTLWHQSVKPILSTAHGGMMGNPFEGISIKNKTIVINHFGGSRQKWSYTHRYRFQNQNWYLIGASVNSGSPCDYFDSLDYNLSTGIAVFEHSSEDCSDNVDRAKTSHWKETVNKKIQLPLMDEFSVGENRIELKTRKTKMFY</sequence>
<keyword evidence="3" id="KW-1185">Reference proteome</keyword>
<dbReference type="EMBL" id="JACYFS010000001">
    <property type="protein sequence ID" value="MBD8081936.1"/>
    <property type="molecule type" value="Genomic_DNA"/>
</dbReference>
<feature type="signal peptide" evidence="1">
    <location>
        <begin position="1"/>
        <end position="21"/>
    </location>
</feature>
<organism evidence="2 3">
    <name type="scientific">Chryseobacterium caseinilyticum</name>
    <dbReference type="NCBI Taxonomy" id="2771428"/>
    <lineage>
        <taxon>Bacteria</taxon>
        <taxon>Pseudomonadati</taxon>
        <taxon>Bacteroidota</taxon>
        <taxon>Flavobacteriia</taxon>
        <taxon>Flavobacteriales</taxon>
        <taxon>Weeksellaceae</taxon>
        <taxon>Chryseobacterium group</taxon>
        <taxon>Chryseobacterium</taxon>
    </lineage>
</organism>
<feature type="chain" id="PRO_5046383810" description="RHS repeat protein" evidence="1">
    <location>
        <begin position="22"/>
        <end position="612"/>
    </location>
</feature>